<reference evidence="2 3" key="1">
    <citation type="submission" date="2018-06" db="EMBL/GenBank/DDBJ databases">
        <title>Genomic Encyclopedia of Type Strains, Phase IV (KMG-IV): sequencing the most valuable type-strain genomes for metagenomic binning, comparative biology and taxonomic classification.</title>
        <authorList>
            <person name="Goeker M."/>
        </authorList>
    </citation>
    <scope>NUCLEOTIDE SEQUENCE [LARGE SCALE GENOMIC DNA]</scope>
    <source>
        <strain evidence="2 3">DSM 24875</strain>
    </source>
</reference>
<keyword evidence="3" id="KW-1185">Reference proteome</keyword>
<dbReference type="RefSeq" id="WP_113893766.1">
    <property type="nucleotide sequence ID" value="NZ_QNRK01000057.1"/>
</dbReference>
<accession>A0A366EG09</accession>
<dbReference type="AlphaFoldDB" id="A0A366EG09"/>
<gene>
    <name evidence="2" type="ORF">DFR50_15720</name>
</gene>
<evidence type="ECO:0000313" key="3">
    <source>
        <dbReference type="Proteomes" id="UP000253529"/>
    </source>
</evidence>
<keyword evidence="1" id="KW-1133">Transmembrane helix</keyword>
<evidence type="ECO:0000313" key="2">
    <source>
        <dbReference type="EMBL" id="RBP01258.1"/>
    </source>
</evidence>
<evidence type="ECO:0000256" key="1">
    <source>
        <dbReference type="SAM" id="Phobius"/>
    </source>
</evidence>
<dbReference type="EMBL" id="QNRK01000057">
    <property type="protein sequence ID" value="RBP01258.1"/>
    <property type="molecule type" value="Genomic_DNA"/>
</dbReference>
<keyword evidence="1" id="KW-0812">Transmembrane</keyword>
<dbReference type="Proteomes" id="UP000253529">
    <property type="component" value="Unassembled WGS sequence"/>
</dbReference>
<protein>
    <submittedName>
        <fullName evidence="2">Uncharacterized protein</fullName>
    </submittedName>
</protein>
<organism evidence="2 3">
    <name type="scientific">Roseiarcus fermentans</name>
    <dbReference type="NCBI Taxonomy" id="1473586"/>
    <lineage>
        <taxon>Bacteria</taxon>
        <taxon>Pseudomonadati</taxon>
        <taxon>Pseudomonadota</taxon>
        <taxon>Alphaproteobacteria</taxon>
        <taxon>Hyphomicrobiales</taxon>
        <taxon>Roseiarcaceae</taxon>
        <taxon>Roseiarcus</taxon>
    </lineage>
</organism>
<feature type="transmembrane region" description="Helical" evidence="1">
    <location>
        <begin position="65"/>
        <end position="83"/>
    </location>
</feature>
<name>A0A366EG09_9HYPH</name>
<sequence length="85" mass="9455">MSPSDLIGGLGGIFIAAPAVKDQIYRFYRDAEDRKAKSSPWPGLRQAAGRAWERRRNDYDGLDSFMTMIGALAITLSFVLKLFDA</sequence>
<comment type="caution">
    <text evidence="2">The sequence shown here is derived from an EMBL/GenBank/DDBJ whole genome shotgun (WGS) entry which is preliminary data.</text>
</comment>
<keyword evidence="1" id="KW-0472">Membrane</keyword>
<proteinExistence type="predicted"/>